<gene>
    <name evidence="3" type="ORF">PKNOH_S110085500</name>
</gene>
<keyword evidence="2" id="KW-0732">Signal</keyword>
<name>A0A1Y3DRM7_PLAKN</name>
<feature type="signal peptide" evidence="2">
    <location>
        <begin position="1"/>
        <end position="22"/>
    </location>
</feature>
<reference evidence="3 4" key="1">
    <citation type="submission" date="2017-05" db="EMBL/GenBank/DDBJ databases">
        <title>PacBio assembly of a Plasmodium knowlesi genome sequence with Hi-C correction and manual annotation of the SICAvar gene family.</title>
        <authorList>
            <person name="Lapp S.A."/>
            <person name="Geraldo J.A."/>
            <person name="Chien J.-T."/>
            <person name="Ay F."/>
            <person name="Pakala S.B."/>
            <person name="Batugedara G."/>
            <person name="Humphrey J.C."/>
            <person name="Debarry J.D."/>
            <person name="Le Roch K.G."/>
            <person name="Galinski M.R."/>
            <person name="Kissinger J.C."/>
        </authorList>
    </citation>
    <scope>NUCLEOTIDE SEQUENCE [LARGE SCALE GENOMIC DNA]</scope>
    <source>
        <strain evidence="4">Malayan Strain Pk1 (A+)</strain>
    </source>
</reference>
<dbReference type="Proteomes" id="UP000195012">
    <property type="component" value="Unassembled WGS sequence"/>
</dbReference>
<dbReference type="VEuPathDB" id="PlasmoDB:PKA1H_120019200"/>
<evidence type="ECO:0000256" key="2">
    <source>
        <dbReference type="SAM" id="SignalP"/>
    </source>
</evidence>
<organism evidence="3 4">
    <name type="scientific">Plasmodium knowlesi</name>
    <dbReference type="NCBI Taxonomy" id="5850"/>
    <lineage>
        <taxon>Eukaryota</taxon>
        <taxon>Sar</taxon>
        <taxon>Alveolata</taxon>
        <taxon>Apicomplexa</taxon>
        <taxon>Aconoidasida</taxon>
        <taxon>Haemosporida</taxon>
        <taxon>Plasmodiidae</taxon>
        <taxon>Plasmodium</taxon>
        <taxon>Plasmodium (Plasmodium)</taxon>
    </lineage>
</organism>
<dbReference type="AlphaFoldDB" id="A0A1Y3DRM7"/>
<feature type="compositionally biased region" description="Basic and acidic residues" evidence="1">
    <location>
        <begin position="96"/>
        <end position="112"/>
    </location>
</feature>
<comment type="caution">
    <text evidence="3">The sequence shown here is derived from an EMBL/GenBank/DDBJ whole genome shotgun (WGS) entry which is preliminary data.</text>
</comment>
<evidence type="ECO:0000313" key="3">
    <source>
        <dbReference type="EMBL" id="OTN65427.1"/>
    </source>
</evidence>
<evidence type="ECO:0000256" key="1">
    <source>
        <dbReference type="SAM" id="MobiDB-lite"/>
    </source>
</evidence>
<dbReference type="VEuPathDB" id="PlasmoDB:PKNOH_S110085500"/>
<evidence type="ECO:0000313" key="4">
    <source>
        <dbReference type="Proteomes" id="UP000195012"/>
    </source>
</evidence>
<feature type="chain" id="PRO_5012124407" evidence="2">
    <location>
        <begin position="23"/>
        <end position="131"/>
    </location>
</feature>
<proteinExistence type="predicted"/>
<feature type="region of interest" description="Disordered" evidence="1">
    <location>
        <begin position="81"/>
        <end position="131"/>
    </location>
</feature>
<sequence length="131" mass="14821">MMKSIVPLLLLLALALIQTVKLQIMNDIPLINYQMVPSQRWKVSAKELVKLKEKLKTFVAAEIQKEGSTMLRKYYKEFYTSADEQSDEAESSGESSSEKETESESLPEKAEMDDQDESSNAFNVNGPIQLI</sequence>
<protein>
    <submittedName>
        <fullName evidence="3">Uncharacterized protein</fullName>
    </submittedName>
</protein>
<accession>A0A1Y3DRM7</accession>
<dbReference type="EMBL" id="NETL01000025">
    <property type="protein sequence ID" value="OTN65427.1"/>
    <property type="molecule type" value="Genomic_DNA"/>
</dbReference>
<dbReference type="VEuPathDB" id="PlasmoDB:PKNH_1215000"/>